<dbReference type="EMBL" id="LAZR01034261">
    <property type="protein sequence ID" value="KKL45796.1"/>
    <property type="molecule type" value="Genomic_DNA"/>
</dbReference>
<evidence type="ECO:0000256" key="2">
    <source>
        <dbReference type="ARBA" id="ARBA00022595"/>
    </source>
</evidence>
<comment type="subcellular location">
    <subcellularLocation>
        <location evidence="1">Virion</location>
    </subcellularLocation>
</comment>
<keyword evidence="2" id="KW-1162">Viral penetration into host cytoplasm</keyword>
<dbReference type="GO" id="GO:0044423">
    <property type="term" value="C:virion component"/>
    <property type="evidence" value="ECO:0007669"/>
    <property type="project" value="UniProtKB-KW"/>
</dbReference>
<name>A0A0F9CWJ8_9ZZZZ</name>
<evidence type="ECO:0000256" key="1">
    <source>
        <dbReference type="ARBA" id="ARBA00004328"/>
    </source>
</evidence>
<dbReference type="Pfam" id="PF12236">
    <property type="entry name" value="Head-tail_con"/>
    <property type="match status" value="1"/>
</dbReference>
<keyword evidence="3" id="KW-1188">Viral release from host cell</keyword>
<organism evidence="7">
    <name type="scientific">marine sediment metagenome</name>
    <dbReference type="NCBI Taxonomy" id="412755"/>
    <lineage>
        <taxon>unclassified sequences</taxon>
        <taxon>metagenomes</taxon>
        <taxon>ecological metagenomes</taxon>
    </lineage>
</organism>
<reference evidence="7" key="1">
    <citation type="journal article" date="2015" name="Nature">
        <title>Complex archaea that bridge the gap between prokaryotes and eukaryotes.</title>
        <authorList>
            <person name="Spang A."/>
            <person name="Saw J.H."/>
            <person name="Jorgensen S.L."/>
            <person name="Zaremba-Niedzwiedzka K."/>
            <person name="Martijn J."/>
            <person name="Lind A.E."/>
            <person name="van Eijk R."/>
            <person name="Schleper C."/>
            <person name="Guy L."/>
            <person name="Ettema T.J."/>
        </authorList>
    </citation>
    <scope>NUCLEOTIDE SEQUENCE</scope>
</reference>
<keyword evidence="4" id="KW-0946">Virion</keyword>
<dbReference type="AlphaFoldDB" id="A0A0F9CWJ8"/>
<sequence length="290" mass="31881">PQPYQSLGARGVNNLASKLLLALLPPSQTFFRFSIDAEVKEQLKDKAGADDALRRRENKIMKWIERSNLRVVMFNALKQLIVIGNALMYLPKKGLMRTFRLDQYVVVRDPSGAVVEAFIKEEADPVTLPEEVIAACNVNVSEGSESTPADQKNCEIYTAVKMKSGGKMVEYHQEINDIEVPGSSGQSPIAESPYIVMRWSAGDSESYGRGHVEEYIGDLRSLEGLSMAIVGFSAVAAKVIFLVHPNAVTNVDDLTIAHTGDFVTGALKDIEVLQLDKYQTSRSLSLSSKT</sequence>
<feature type="non-terminal residue" evidence="7">
    <location>
        <position position="1"/>
    </location>
</feature>
<evidence type="ECO:0000256" key="3">
    <source>
        <dbReference type="ARBA" id="ARBA00022612"/>
    </source>
</evidence>
<evidence type="ECO:0000313" key="7">
    <source>
        <dbReference type="EMBL" id="KKL45796.1"/>
    </source>
</evidence>
<accession>A0A0F9CWJ8</accession>
<gene>
    <name evidence="7" type="ORF">LCGC14_2352060</name>
</gene>
<keyword evidence="5" id="KW-0231">Viral genome packaging</keyword>
<dbReference type="InterPro" id="IPR020991">
    <property type="entry name" value="Connector_podovirus"/>
</dbReference>
<evidence type="ECO:0000256" key="5">
    <source>
        <dbReference type="ARBA" id="ARBA00023219"/>
    </source>
</evidence>
<evidence type="ECO:0000256" key="4">
    <source>
        <dbReference type="ARBA" id="ARBA00022844"/>
    </source>
</evidence>
<dbReference type="GO" id="GO:0046718">
    <property type="term" value="P:symbiont entry into host cell"/>
    <property type="evidence" value="ECO:0007669"/>
    <property type="project" value="UniProtKB-KW"/>
</dbReference>
<comment type="caution">
    <text evidence="7">The sequence shown here is derived from an EMBL/GenBank/DDBJ whole genome shotgun (WGS) entry which is preliminary data.</text>
</comment>
<keyword evidence="6" id="KW-1160">Virus entry into host cell</keyword>
<evidence type="ECO:0000256" key="6">
    <source>
        <dbReference type="ARBA" id="ARBA00023296"/>
    </source>
</evidence>
<protein>
    <submittedName>
        <fullName evidence="7">Uncharacterized protein</fullName>
    </submittedName>
</protein>
<proteinExistence type="predicted"/>